<name>A0A0C9ZEI9_9AGAM</name>
<feature type="region of interest" description="Disordered" evidence="1">
    <location>
        <begin position="1"/>
        <end position="30"/>
    </location>
</feature>
<dbReference type="Proteomes" id="UP000054018">
    <property type="component" value="Unassembled WGS sequence"/>
</dbReference>
<evidence type="ECO:0000313" key="3">
    <source>
        <dbReference type="Proteomes" id="UP000054018"/>
    </source>
</evidence>
<dbReference type="HOGENOM" id="CLU_3015111_0_0_1"/>
<accession>A0A0C9ZEI9</accession>
<reference evidence="2 3" key="1">
    <citation type="submission" date="2014-04" db="EMBL/GenBank/DDBJ databases">
        <authorList>
            <consortium name="DOE Joint Genome Institute"/>
            <person name="Kuo A."/>
            <person name="Kohler A."/>
            <person name="Costa M.D."/>
            <person name="Nagy L.G."/>
            <person name="Floudas D."/>
            <person name="Copeland A."/>
            <person name="Barry K.W."/>
            <person name="Cichocki N."/>
            <person name="Veneault-Fourrey C."/>
            <person name="LaButti K."/>
            <person name="Lindquist E.A."/>
            <person name="Lipzen A."/>
            <person name="Lundell T."/>
            <person name="Morin E."/>
            <person name="Murat C."/>
            <person name="Sun H."/>
            <person name="Tunlid A."/>
            <person name="Henrissat B."/>
            <person name="Grigoriev I.V."/>
            <person name="Hibbett D.S."/>
            <person name="Martin F."/>
            <person name="Nordberg H.P."/>
            <person name="Cantor M.N."/>
            <person name="Hua S.X."/>
        </authorList>
    </citation>
    <scope>NUCLEOTIDE SEQUENCE [LARGE SCALE GENOMIC DNA]</scope>
    <source>
        <strain evidence="2 3">441</strain>
    </source>
</reference>
<dbReference type="EMBL" id="KN833758">
    <property type="protein sequence ID" value="KIK20872.1"/>
    <property type="molecule type" value="Genomic_DNA"/>
</dbReference>
<evidence type="ECO:0000256" key="1">
    <source>
        <dbReference type="SAM" id="MobiDB-lite"/>
    </source>
</evidence>
<gene>
    <name evidence="2" type="ORF">PISMIDRAFT_681836</name>
</gene>
<protein>
    <submittedName>
        <fullName evidence="2">Uncharacterized protein</fullName>
    </submittedName>
</protein>
<reference evidence="3" key="2">
    <citation type="submission" date="2015-01" db="EMBL/GenBank/DDBJ databases">
        <title>Evolutionary Origins and Diversification of the Mycorrhizal Mutualists.</title>
        <authorList>
            <consortium name="DOE Joint Genome Institute"/>
            <consortium name="Mycorrhizal Genomics Consortium"/>
            <person name="Kohler A."/>
            <person name="Kuo A."/>
            <person name="Nagy L.G."/>
            <person name="Floudas D."/>
            <person name="Copeland A."/>
            <person name="Barry K.W."/>
            <person name="Cichocki N."/>
            <person name="Veneault-Fourrey C."/>
            <person name="LaButti K."/>
            <person name="Lindquist E.A."/>
            <person name="Lipzen A."/>
            <person name="Lundell T."/>
            <person name="Morin E."/>
            <person name="Murat C."/>
            <person name="Riley R."/>
            <person name="Ohm R."/>
            <person name="Sun H."/>
            <person name="Tunlid A."/>
            <person name="Henrissat B."/>
            <person name="Grigoriev I.V."/>
            <person name="Hibbett D.S."/>
            <person name="Martin F."/>
        </authorList>
    </citation>
    <scope>NUCLEOTIDE SEQUENCE [LARGE SCALE GENOMIC DNA]</scope>
    <source>
        <strain evidence="3">441</strain>
    </source>
</reference>
<keyword evidence="3" id="KW-1185">Reference proteome</keyword>
<evidence type="ECO:0000313" key="2">
    <source>
        <dbReference type="EMBL" id="KIK20872.1"/>
    </source>
</evidence>
<organism evidence="2 3">
    <name type="scientific">Pisolithus microcarpus 441</name>
    <dbReference type="NCBI Taxonomy" id="765257"/>
    <lineage>
        <taxon>Eukaryota</taxon>
        <taxon>Fungi</taxon>
        <taxon>Dikarya</taxon>
        <taxon>Basidiomycota</taxon>
        <taxon>Agaricomycotina</taxon>
        <taxon>Agaricomycetes</taxon>
        <taxon>Agaricomycetidae</taxon>
        <taxon>Boletales</taxon>
        <taxon>Sclerodermatineae</taxon>
        <taxon>Pisolithaceae</taxon>
        <taxon>Pisolithus</taxon>
    </lineage>
</organism>
<proteinExistence type="predicted"/>
<dbReference type="AlphaFoldDB" id="A0A0C9ZEI9"/>
<sequence length="56" mass="6167">MNISPAQWHPVDLSNAASNEKGELECFPPGQDGRFDAFTDLAGALYDRKNRTVEGE</sequence>